<dbReference type="EMBL" id="ML978162">
    <property type="protein sequence ID" value="KAF2034266.1"/>
    <property type="molecule type" value="Genomic_DNA"/>
</dbReference>
<feature type="compositionally biased region" description="Basic and acidic residues" evidence="1">
    <location>
        <begin position="215"/>
        <end position="228"/>
    </location>
</feature>
<accession>A0A9P4HJR5</accession>
<evidence type="ECO:0000313" key="3">
    <source>
        <dbReference type="Proteomes" id="UP000799777"/>
    </source>
</evidence>
<feature type="region of interest" description="Disordered" evidence="1">
    <location>
        <begin position="1"/>
        <end position="20"/>
    </location>
</feature>
<reference evidence="2" key="1">
    <citation type="journal article" date="2020" name="Stud. Mycol.">
        <title>101 Dothideomycetes genomes: a test case for predicting lifestyles and emergence of pathogens.</title>
        <authorList>
            <person name="Haridas S."/>
            <person name="Albert R."/>
            <person name="Binder M."/>
            <person name="Bloem J."/>
            <person name="Labutti K."/>
            <person name="Salamov A."/>
            <person name="Andreopoulos B."/>
            <person name="Baker S."/>
            <person name="Barry K."/>
            <person name="Bills G."/>
            <person name="Bluhm B."/>
            <person name="Cannon C."/>
            <person name="Castanera R."/>
            <person name="Culley D."/>
            <person name="Daum C."/>
            <person name="Ezra D."/>
            <person name="Gonzalez J."/>
            <person name="Henrissat B."/>
            <person name="Kuo A."/>
            <person name="Liang C."/>
            <person name="Lipzen A."/>
            <person name="Lutzoni F."/>
            <person name="Magnuson J."/>
            <person name="Mondo S."/>
            <person name="Nolan M."/>
            <person name="Ohm R."/>
            <person name="Pangilinan J."/>
            <person name="Park H.-J."/>
            <person name="Ramirez L."/>
            <person name="Alfaro M."/>
            <person name="Sun H."/>
            <person name="Tritt A."/>
            <person name="Yoshinaga Y."/>
            <person name="Zwiers L.-H."/>
            <person name="Turgeon B."/>
            <person name="Goodwin S."/>
            <person name="Spatafora J."/>
            <person name="Crous P."/>
            <person name="Grigoriev I."/>
        </authorList>
    </citation>
    <scope>NUCLEOTIDE SEQUENCE</scope>
    <source>
        <strain evidence="2">CBS 110217</strain>
    </source>
</reference>
<feature type="compositionally biased region" description="Polar residues" evidence="1">
    <location>
        <begin position="93"/>
        <end position="110"/>
    </location>
</feature>
<protein>
    <submittedName>
        <fullName evidence="2">Uncharacterized protein</fullName>
    </submittedName>
</protein>
<feature type="region of interest" description="Disordered" evidence="1">
    <location>
        <begin position="186"/>
        <end position="430"/>
    </location>
</feature>
<dbReference type="OrthoDB" id="5333304at2759"/>
<feature type="compositionally biased region" description="Acidic residues" evidence="1">
    <location>
        <begin position="255"/>
        <end position="271"/>
    </location>
</feature>
<comment type="caution">
    <text evidence="2">The sequence shown here is derived from an EMBL/GenBank/DDBJ whole genome shotgun (WGS) entry which is preliminary data.</text>
</comment>
<feature type="region of interest" description="Disordered" evidence="1">
    <location>
        <begin position="57"/>
        <end position="118"/>
    </location>
</feature>
<proteinExistence type="predicted"/>
<feature type="compositionally biased region" description="Basic and acidic residues" evidence="1">
    <location>
        <begin position="299"/>
        <end position="308"/>
    </location>
</feature>
<gene>
    <name evidence="2" type="ORF">EK21DRAFT_108303</name>
</gene>
<feature type="compositionally biased region" description="Low complexity" evidence="1">
    <location>
        <begin position="204"/>
        <end position="213"/>
    </location>
</feature>
<dbReference type="Proteomes" id="UP000799777">
    <property type="component" value="Unassembled WGS sequence"/>
</dbReference>
<organism evidence="2 3">
    <name type="scientific">Setomelanomma holmii</name>
    <dbReference type="NCBI Taxonomy" id="210430"/>
    <lineage>
        <taxon>Eukaryota</taxon>
        <taxon>Fungi</taxon>
        <taxon>Dikarya</taxon>
        <taxon>Ascomycota</taxon>
        <taxon>Pezizomycotina</taxon>
        <taxon>Dothideomycetes</taxon>
        <taxon>Pleosporomycetidae</taxon>
        <taxon>Pleosporales</taxon>
        <taxon>Pleosporineae</taxon>
        <taxon>Phaeosphaeriaceae</taxon>
        <taxon>Setomelanomma</taxon>
    </lineage>
</organism>
<evidence type="ECO:0000256" key="1">
    <source>
        <dbReference type="SAM" id="MobiDB-lite"/>
    </source>
</evidence>
<dbReference type="AlphaFoldDB" id="A0A9P4HJR5"/>
<evidence type="ECO:0000313" key="2">
    <source>
        <dbReference type="EMBL" id="KAF2034266.1"/>
    </source>
</evidence>
<feature type="compositionally biased region" description="Basic and acidic residues" evidence="1">
    <location>
        <begin position="409"/>
        <end position="422"/>
    </location>
</feature>
<name>A0A9P4HJR5_9PLEO</name>
<feature type="compositionally biased region" description="Polar residues" evidence="1">
    <location>
        <begin position="187"/>
        <end position="196"/>
    </location>
</feature>
<sequence>MSTTAAAPPFLNGASGVSAEAPREADFLQKLLQIRDDVFASKHPRIHLPAKVIEQVAPRLPRSTPPSKSATNGNPNGISASQLLPPRPDSALQGASTANQFAPPAQSTPRPFSAISSSSSIDPVLLTKSDHLVKAELLLKRQHIERQIKDQFDRKGRGGDADERDPHLNVEECLIKAQLLVPPVSGIRSTANNSDGAESFDENSYYSSKADSWSSEEHDPKENTDADHAGPFASHAKQIAGVNGQARPVQPAAIDLDEEAYEPADDIEIYEPEPAGLNEEAEEEDYSPPPADIGVNEPSRGRARDRGPQHHGGTNGSRRHSPAGPAPPLQNPRKRRRDEKRVEKKRQQANKPQIPSPEPYIKEEPQSPPSFAAYLDTQPAKRRALQPLPSDAEVISAHESPRAQPVYYREPEPSSRSYREFDEPSSPTVIRVPQRRILREDQDLRRVASLQHARRPYSPNGGGELYAAEPRQLRSASHAFADRHEVPIYREASARPSAAPRYIRDRSRSPVHEYLSRQQSPMLMAPPPRRIVVDQYGNKYYAAPVDARESAAPPSSRRIEVDPYYERAVTREPTMRAPRTQVFDEMPPPPRRYVEGPGPEIIEAQPYRQREASRRPVEVEYRPQYEEMGPPREYAPSRAYSMRPEVIRREIPEAYVRHESIQPGSMRAPQPQLQYREVSIVRQEPVEERRYYSAAPQPRRYVEEEPIEIQEPFAPEPRRVYTRY</sequence>
<feature type="compositionally biased region" description="Polar residues" evidence="1">
    <location>
        <begin position="65"/>
        <end position="82"/>
    </location>
</feature>
<keyword evidence="3" id="KW-1185">Reference proteome</keyword>